<dbReference type="EMBL" id="JBBNAG010000003">
    <property type="protein sequence ID" value="KAK9147918.1"/>
    <property type="molecule type" value="Genomic_DNA"/>
</dbReference>
<gene>
    <name evidence="1" type="ORF">Scep_006675</name>
</gene>
<accession>A0AAP0KA39</accession>
<evidence type="ECO:0000313" key="1">
    <source>
        <dbReference type="EMBL" id="KAK9147918.1"/>
    </source>
</evidence>
<reference evidence="1 2" key="1">
    <citation type="submission" date="2024-01" db="EMBL/GenBank/DDBJ databases">
        <title>Genome assemblies of Stephania.</title>
        <authorList>
            <person name="Yang L."/>
        </authorList>
    </citation>
    <scope>NUCLEOTIDE SEQUENCE [LARGE SCALE GENOMIC DNA]</scope>
    <source>
        <strain evidence="1">JXDWG</strain>
        <tissue evidence="1">Leaf</tissue>
    </source>
</reference>
<evidence type="ECO:0000313" key="2">
    <source>
        <dbReference type="Proteomes" id="UP001419268"/>
    </source>
</evidence>
<protein>
    <submittedName>
        <fullName evidence="1">Uncharacterized protein</fullName>
    </submittedName>
</protein>
<name>A0AAP0KA39_9MAGN</name>
<proteinExistence type="predicted"/>
<sequence>MDVGCATEKYNKERQVRKVLGRLLEAYQLVRRFFRNGDGVVYLQTLKNHLEDALRLWNWQDWVEGYSHSM</sequence>
<dbReference type="AlphaFoldDB" id="A0AAP0KA39"/>
<dbReference type="Proteomes" id="UP001419268">
    <property type="component" value="Unassembled WGS sequence"/>
</dbReference>
<organism evidence="1 2">
    <name type="scientific">Stephania cephalantha</name>
    <dbReference type="NCBI Taxonomy" id="152367"/>
    <lineage>
        <taxon>Eukaryota</taxon>
        <taxon>Viridiplantae</taxon>
        <taxon>Streptophyta</taxon>
        <taxon>Embryophyta</taxon>
        <taxon>Tracheophyta</taxon>
        <taxon>Spermatophyta</taxon>
        <taxon>Magnoliopsida</taxon>
        <taxon>Ranunculales</taxon>
        <taxon>Menispermaceae</taxon>
        <taxon>Menispermoideae</taxon>
        <taxon>Cissampelideae</taxon>
        <taxon>Stephania</taxon>
    </lineage>
</organism>
<keyword evidence="2" id="KW-1185">Reference proteome</keyword>
<comment type="caution">
    <text evidence="1">The sequence shown here is derived from an EMBL/GenBank/DDBJ whole genome shotgun (WGS) entry which is preliminary data.</text>
</comment>